<dbReference type="Gramene" id="OB10G14550.1">
    <property type="protein sequence ID" value="OB10G14550.1"/>
    <property type="gene ID" value="OB10G14550"/>
</dbReference>
<dbReference type="InterPro" id="IPR032675">
    <property type="entry name" value="LRR_dom_sf"/>
</dbReference>
<reference evidence="4" key="1">
    <citation type="journal article" date="2013" name="Nat. Commun.">
        <title>Whole-genome sequencing of Oryza brachyantha reveals mechanisms underlying Oryza genome evolution.</title>
        <authorList>
            <person name="Chen J."/>
            <person name="Huang Q."/>
            <person name="Gao D."/>
            <person name="Wang J."/>
            <person name="Lang Y."/>
            <person name="Liu T."/>
            <person name="Li B."/>
            <person name="Bai Z."/>
            <person name="Luis Goicoechea J."/>
            <person name="Liang C."/>
            <person name="Chen C."/>
            <person name="Zhang W."/>
            <person name="Sun S."/>
            <person name="Liao Y."/>
            <person name="Zhang X."/>
            <person name="Yang L."/>
            <person name="Song C."/>
            <person name="Wang M."/>
            <person name="Shi J."/>
            <person name="Liu G."/>
            <person name="Liu J."/>
            <person name="Zhou H."/>
            <person name="Zhou W."/>
            <person name="Yu Q."/>
            <person name="An N."/>
            <person name="Chen Y."/>
            <person name="Cai Q."/>
            <person name="Wang B."/>
            <person name="Liu B."/>
            <person name="Min J."/>
            <person name="Huang Y."/>
            <person name="Wu H."/>
            <person name="Li Z."/>
            <person name="Zhang Y."/>
            <person name="Yin Y."/>
            <person name="Song W."/>
            <person name="Jiang J."/>
            <person name="Jackson S.A."/>
            <person name="Wing R.A."/>
            <person name="Wang J."/>
            <person name="Chen M."/>
        </authorList>
    </citation>
    <scope>NUCLEOTIDE SEQUENCE [LARGE SCALE GENOMIC DNA]</scope>
    <source>
        <strain evidence="4">cv. IRGC 101232</strain>
    </source>
</reference>
<feature type="signal peptide" evidence="2">
    <location>
        <begin position="1"/>
        <end position="22"/>
    </location>
</feature>
<keyword evidence="5" id="KW-1185">Reference proteome</keyword>
<dbReference type="PANTHER" id="PTHR47186:SF3">
    <property type="entry name" value="OS09G0267800 PROTEIN"/>
    <property type="match status" value="1"/>
</dbReference>
<dbReference type="InterPro" id="IPR055414">
    <property type="entry name" value="LRR_R13L4/SHOC2-like"/>
</dbReference>
<dbReference type="HOGENOM" id="CLU_000837_14_4_1"/>
<evidence type="ECO:0000256" key="1">
    <source>
        <dbReference type="ARBA" id="ARBA00022737"/>
    </source>
</evidence>
<keyword evidence="2" id="KW-0732">Signal</keyword>
<keyword evidence="1" id="KW-0677">Repeat</keyword>
<dbReference type="PANTHER" id="PTHR47186">
    <property type="entry name" value="LEUCINE-RICH REPEAT-CONTAINING PROTEIN 57"/>
    <property type="match status" value="1"/>
</dbReference>
<organism evidence="4">
    <name type="scientific">Oryza brachyantha</name>
    <name type="common">malo sina</name>
    <dbReference type="NCBI Taxonomy" id="4533"/>
    <lineage>
        <taxon>Eukaryota</taxon>
        <taxon>Viridiplantae</taxon>
        <taxon>Streptophyta</taxon>
        <taxon>Embryophyta</taxon>
        <taxon>Tracheophyta</taxon>
        <taxon>Spermatophyta</taxon>
        <taxon>Magnoliopsida</taxon>
        <taxon>Liliopsida</taxon>
        <taxon>Poales</taxon>
        <taxon>Poaceae</taxon>
        <taxon>BOP clade</taxon>
        <taxon>Oryzoideae</taxon>
        <taxon>Oryzeae</taxon>
        <taxon>Oryzinae</taxon>
        <taxon>Oryza</taxon>
    </lineage>
</organism>
<reference evidence="4" key="2">
    <citation type="submission" date="2013-04" db="UniProtKB">
        <authorList>
            <consortium name="EnsemblPlants"/>
        </authorList>
    </citation>
    <scope>IDENTIFICATION</scope>
</reference>
<dbReference type="SUPFAM" id="SSF52047">
    <property type="entry name" value="RNI-like"/>
    <property type="match status" value="1"/>
</dbReference>
<dbReference type="eggNOG" id="KOG4658">
    <property type="taxonomic scope" value="Eukaryota"/>
</dbReference>
<evidence type="ECO:0000313" key="5">
    <source>
        <dbReference type="Proteomes" id="UP000006038"/>
    </source>
</evidence>
<dbReference type="Proteomes" id="UP000006038">
    <property type="component" value="Chromosome 10"/>
</dbReference>
<sequence>MHHISYFKFLRVLIVMFSDVHHQISLDFTGICQLFQLRYLKIESDIHVQIQLPAQIGELKLLETIDIEWGSVCIPQDIVHLPHLIHLVIPEGTGLPDGIGNLKSLMTLHSFDLGENSLHNIRSIGELTNLRDLNLCCSSNKNVTNTETWIDVLRSSIEKLGNLKYLHLYWPDTCGNGLSSLTPPPRHLRELEIIYWWFFKVPKWIGELHELHVMKLAVQEVSDDDISLLARLPSFTNLGLRIRRAPKLKIIMHDKAFPVLRYFKFWCRTPCLVFEAGTMPELTRLKLRFSAQGWGKSAATAPSGIEHLLGLQEIFLEIGGLREERRAAELALREAIGKHPGHPSVKIVSCPHTQL</sequence>
<name>J3N1Q7_ORYBR</name>
<protein>
    <recommendedName>
        <fullName evidence="3">Disease resistance R13L4/SHOC-2-like LRR domain-containing protein</fullName>
    </recommendedName>
</protein>
<dbReference type="OMA" id="WIGELHE"/>
<evidence type="ECO:0000313" key="4">
    <source>
        <dbReference type="EnsemblPlants" id="OB10G14550.1"/>
    </source>
</evidence>
<dbReference type="AlphaFoldDB" id="J3N1Q7"/>
<dbReference type="Gene3D" id="3.80.10.10">
    <property type="entry name" value="Ribonuclease Inhibitor"/>
    <property type="match status" value="1"/>
</dbReference>
<feature type="chain" id="PRO_5003774668" description="Disease resistance R13L4/SHOC-2-like LRR domain-containing protein" evidence="2">
    <location>
        <begin position="23"/>
        <end position="355"/>
    </location>
</feature>
<dbReference type="Pfam" id="PF23598">
    <property type="entry name" value="LRR_14"/>
    <property type="match status" value="1"/>
</dbReference>
<accession>J3N1Q7</accession>
<evidence type="ECO:0000259" key="3">
    <source>
        <dbReference type="Pfam" id="PF23598"/>
    </source>
</evidence>
<evidence type="ECO:0000256" key="2">
    <source>
        <dbReference type="SAM" id="SignalP"/>
    </source>
</evidence>
<proteinExistence type="predicted"/>
<feature type="domain" description="Disease resistance R13L4/SHOC-2-like LRR" evidence="3">
    <location>
        <begin position="1"/>
        <end position="344"/>
    </location>
</feature>
<dbReference type="EnsemblPlants" id="OB10G14550.1">
    <property type="protein sequence ID" value="OB10G14550.1"/>
    <property type="gene ID" value="OB10G14550"/>
</dbReference>